<accession>A0A2P2PDM2</accession>
<name>A0A2P2PDM2_RHIMU</name>
<protein>
    <submittedName>
        <fullName evidence="1">Uncharacterized protein</fullName>
    </submittedName>
</protein>
<evidence type="ECO:0000313" key="1">
    <source>
        <dbReference type="EMBL" id="MBX52823.1"/>
    </source>
</evidence>
<dbReference type="EMBL" id="GGEC01072339">
    <property type="protein sequence ID" value="MBX52823.1"/>
    <property type="molecule type" value="Transcribed_RNA"/>
</dbReference>
<reference evidence="1" key="1">
    <citation type="submission" date="2018-02" db="EMBL/GenBank/DDBJ databases">
        <title>Rhizophora mucronata_Transcriptome.</title>
        <authorList>
            <person name="Meera S.P."/>
            <person name="Sreeshan A."/>
            <person name="Augustine A."/>
        </authorList>
    </citation>
    <scope>NUCLEOTIDE SEQUENCE</scope>
    <source>
        <tissue evidence="1">Leaf</tissue>
    </source>
</reference>
<sequence>MSCINIHKFLNRVLSSCMKHAGEDVASGVFHQLQRDRYQRGIICLV</sequence>
<organism evidence="1">
    <name type="scientific">Rhizophora mucronata</name>
    <name type="common">Asiatic mangrove</name>
    <dbReference type="NCBI Taxonomy" id="61149"/>
    <lineage>
        <taxon>Eukaryota</taxon>
        <taxon>Viridiplantae</taxon>
        <taxon>Streptophyta</taxon>
        <taxon>Embryophyta</taxon>
        <taxon>Tracheophyta</taxon>
        <taxon>Spermatophyta</taxon>
        <taxon>Magnoliopsida</taxon>
        <taxon>eudicotyledons</taxon>
        <taxon>Gunneridae</taxon>
        <taxon>Pentapetalae</taxon>
        <taxon>rosids</taxon>
        <taxon>fabids</taxon>
        <taxon>Malpighiales</taxon>
        <taxon>Rhizophoraceae</taxon>
        <taxon>Rhizophora</taxon>
    </lineage>
</organism>
<proteinExistence type="predicted"/>
<dbReference type="AlphaFoldDB" id="A0A2P2PDM2"/>